<name>A0A4C1U9M7_EUMVA</name>
<dbReference type="EMBL" id="BGZK01000141">
    <property type="protein sequence ID" value="GBP22596.1"/>
    <property type="molecule type" value="Genomic_DNA"/>
</dbReference>
<sequence length="81" mass="9367">MWRQIVRPHDLHRLRRRREIRENLCAGADFYGPTAEAYSFAIFLFQIKSLGPEAVYAGPVQSRSCQRPSSSMPRQPPETHP</sequence>
<protein>
    <submittedName>
        <fullName evidence="2">Uncharacterized protein</fullName>
    </submittedName>
</protein>
<dbReference type="AlphaFoldDB" id="A0A4C1U9M7"/>
<evidence type="ECO:0000313" key="3">
    <source>
        <dbReference type="Proteomes" id="UP000299102"/>
    </source>
</evidence>
<proteinExistence type="predicted"/>
<comment type="caution">
    <text evidence="2">The sequence shown here is derived from an EMBL/GenBank/DDBJ whole genome shotgun (WGS) entry which is preliminary data.</text>
</comment>
<feature type="region of interest" description="Disordered" evidence="1">
    <location>
        <begin position="59"/>
        <end position="81"/>
    </location>
</feature>
<evidence type="ECO:0000256" key="1">
    <source>
        <dbReference type="SAM" id="MobiDB-lite"/>
    </source>
</evidence>
<reference evidence="2 3" key="1">
    <citation type="journal article" date="2019" name="Commun. Biol.">
        <title>The bagworm genome reveals a unique fibroin gene that provides high tensile strength.</title>
        <authorList>
            <person name="Kono N."/>
            <person name="Nakamura H."/>
            <person name="Ohtoshi R."/>
            <person name="Tomita M."/>
            <person name="Numata K."/>
            <person name="Arakawa K."/>
        </authorList>
    </citation>
    <scope>NUCLEOTIDE SEQUENCE [LARGE SCALE GENOMIC DNA]</scope>
</reference>
<feature type="compositionally biased region" description="Low complexity" evidence="1">
    <location>
        <begin position="59"/>
        <end position="73"/>
    </location>
</feature>
<accession>A0A4C1U9M7</accession>
<gene>
    <name evidence="2" type="ORF">EVAR_84836_1</name>
</gene>
<evidence type="ECO:0000313" key="2">
    <source>
        <dbReference type="EMBL" id="GBP22596.1"/>
    </source>
</evidence>
<keyword evidence="3" id="KW-1185">Reference proteome</keyword>
<dbReference type="Proteomes" id="UP000299102">
    <property type="component" value="Unassembled WGS sequence"/>
</dbReference>
<organism evidence="2 3">
    <name type="scientific">Eumeta variegata</name>
    <name type="common">Bagworm moth</name>
    <name type="synonym">Eumeta japonica</name>
    <dbReference type="NCBI Taxonomy" id="151549"/>
    <lineage>
        <taxon>Eukaryota</taxon>
        <taxon>Metazoa</taxon>
        <taxon>Ecdysozoa</taxon>
        <taxon>Arthropoda</taxon>
        <taxon>Hexapoda</taxon>
        <taxon>Insecta</taxon>
        <taxon>Pterygota</taxon>
        <taxon>Neoptera</taxon>
        <taxon>Endopterygota</taxon>
        <taxon>Lepidoptera</taxon>
        <taxon>Glossata</taxon>
        <taxon>Ditrysia</taxon>
        <taxon>Tineoidea</taxon>
        <taxon>Psychidae</taxon>
        <taxon>Oiketicinae</taxon>
        <taxon>Eumeta</taxon>
    </lineage>
</organism>